<name>A0AA48LA69_9TREE</name>
<sequence length="310" mass="32884">MEPLQFYTVNAFANSPHSGSQAAVVLFPANDPRWDDETYLQAVAGDFAWPATVYLSPLGDDYAIRWFTKAGELPLCGHGTCAAAAVVFSLRGGDKINFEHPKQGPLSASLEGEVEGGLRIGISLPITPTTVSPDERQDLRKDLSSSTGLEASDVIRVAKYDWGGKSAVVQLDPETELAGLHVDPKALGAHYTVTILTQAIGVKDGMVQIRSRVFIPSVGLDEDTVTGSAHSVLTGYYLSTDGGGRNATEALMRDPNEDGDVDCSKPSTVILDGQQLSPRGGSIRCSLVNGRAWLVGKAYVTGSGTLSVFQ</sequence>
<accession>A0AA48LA69</accession>
<dbReference type="SUPFAM" id="SSF54506">
    <property type="entry name" value="Diaminopimelate epimerase-like"/>
    <property type="match status" value="1"/>
</dbReference>
<dbReference type="EMBL" id="AP028219">
    <property type="protein sequence ID" value="BEI94745.1"/>
    <property type="molecule type" value="Genomic_DNA"/>
</dbReference>
<comment type="similarity">
    <text evidence="1">Belongs to the PhzF family.</text>
</comment>
<dbReference type="Proteomes" id="UP001233271">
    <property type="component" value="Chromosome 7b"/>
</dbReference>
<protein>
    <recommendedName>
        <fullName evidence="5">Diaminopimelate epimerase-like protein</fullName>
    </recommendedName>
</protein>
<dbReference type="KEGG" id="ccac:CcaHIS019_0703260"/>
<dbReference type="Pfam" id="PF02567">
    <property type="entry name" value="PhzC-PhzF"/>
    <property type="match status" value="1"/>
</dbReference>
<dbReference type="PANTHER" id="PTHR13774">
    <property type="entry name" value="PHENAZINE BIOSYNTHESIS PROTEIN"/>
    <property type="match status" value="1"/>
</dbReference>
<evidence type="ECO:0000256" key="1">
    <source>
        <dbReference type="ARBA" id="ARBA00008270"/>
    </source>
</evidence>
<dbReference type="InterPro" id="IPR003719">
    <property type="entry name" value="Phenazine_PhzF-like"/>
</dbReference>
<organism evidence="3 4">
    <name type="scientific">Cutaneotrichosporon cavernicola</name>
    <dbReference type="NCBI Taxonomy" id="279322"/>
    <lineage>
        <taxon>Eukaryota</taxon>
        <taxon>Fungi</taxon>
        <taxon>Dikarya</taxon>
        <taxon>Basidiomycota</taxon>
        <taxon>Agaricomycotina</taxon>
        <taxon>Tremellomycetes</taxon>
        <taxon>Trichosporonales</taxon>
        <taxon>Trichosporonaceae</taxon>
        <taxon>Cutaneotrichosporon</taxon>
    </lineage>
</organism>
<keyword evidence="4" id="KW-1185">Reference proteome</keyword>
<evidence type="ECO:0000256" key="2">
    <source>
        <dbReference type="ARBA" id="ARBA00023235"/>
    </source>
</evidence>
<dbReference type="GeneID" id="85498615"/>
<evidence type="ECO:0000313" key="3">
    <source>
        <dbReference type="EMBL" id="BEI94745.1"/>
    </source>
</evidence>
<dbReference type="GO" id="GO:0016853">
    <property type="term" value="F:isomerase activity"/>
    <property type="evidence" value="ECO:0007669"/>
    <property type="project" value="UniProtKB-KW"/>
</dbReference>
<evidence type="ECO:0008006" key="5">
    <source>
        <dbReference type="Google" id="ProtNLM"/>
    </source>
</evidence>
<dbReference type="Gene3D" id="3.10.310.10">
    <property type="entry name" value="Diaminopimelate Epimerase, Chain A, domain 1"/>
    <property type="match status" value="2"/>
</dbReference>
<reference evidence="3" key="1">
    <citation type="journal article" date="2023" name="BMC Genomics">
        <title>Chromosome-level genome assemblies of Cutaneotrichosporon spp. (Trichosporonales, Basidiomycota) reveal imbalanced evolution between nucleotide sequences and chromosome synteny.</title>
        <authorList>
            <person name="Kobayashi Y."/>
            <person name="Kayamori A."/>
            <person name="Aoki K."/>
            <person name="Shiwa Y."/>
            <person name="Matsutani M."/>
            <person name="Fujita N."/>
            <person name="Sugita T."/>
            <person name="Iwasaki W."/>
            <person name="Tanaka N."/>
            <person name="Takashima M."/>
        </authorList>
    </citation>
    <scope>NUCLEOTIDE SEQUENCE</scope>
    <source>
        <strain evidence="3">HIS019</strain>
    </source>
</reference>
<keyword evidence="2" id="KW-0413">Isomerase</keyword>
<dbReference type="GO" id="GO:0005737">
    <property type="term" value="C:cytoplasm"/>
    <property type="evidence" value="ECO:0007669"/>
    <property type="project" value="TreeGrafter"/>
</dbReference>
<proteinExistence type="inferred from homology"/>
<gene>
    <name evidence="3" type="ORF">CcaverHIS019_0703260</name>
</gene>
<evidence type="ECO:0000313" key="4">
    <source>
        <dbReference type="Proteomes" id="UP001233271"/>
    </source>
</evidence>
<dbReference type="RefSeq" id="XP_060460010.1">
    <property type="nucleotide sequence ID" value="XM_060603747.1"/>
</dbReference>
<dbReference type="AlphaFoldDB" id="A0AA48LA69"/>
<dbReference type="PANTHER" id="PTHR13774:SF17">
    <property type="entry name" value="PHENAZINE BIOSYNTHESIS-LIKE DOMAIN-CONTAINING PROTEIN"/>
    <property type="match status" value="1"/>
</dbReference>